<evidence type="ECO:0000313" key="4">
    <source>
        <dbReference type="Proteomes" id="UP001159405"/>
    </source>
</evidence>
<keyword evidence="1" id="KW-0472">Membrane</keyword>
<proteinExistence type="predicted"/>
<evidence type="ECO:0000313" key="3">
    <source>
        <dbReference type="EMBL" id="CAH3170196.1"/>
    </source>
</evidence>
<evidence type="ECO:0000259" key="2">
    <source>
        <dbReference type="Pfam" id="PF04970"/>
    </source>
</evidence>
<keyword evidence="1" id="KW-1133">Transmembrane helix</keyword>
<dbReference type="InterPro" id="IPR007053">
    <property type="entry name" value="LRAT_dom"/>
</dbReference>
<feature type="domain" description="LRAT" evidence="2">
    <location>
        <begin position="40"/>
        <end position="175"/>
    </location>
</feature>
<sequence length="358" mass="40225">MARASVEFWNSIERLPTDKQKHLLQRQLQTREPIHSFKDIRLGDHLVRKNSFLGLVSYEHHFICVGFNGEGKPLIVHYYSTPWKATAQLIPSITGCGSPFEQLAVVQEMCIEEYVSEAALQTEGNEVARVVWPEELLRYPPEERVKKARGRAGKKEKWYDLEKNNCETLIMWCFCDLQISLQVTTAVRYLREVIGSGYNSLRQSLQQVPKVVVEQFGDDIILAVMRLMRAKPIEAALPKGIGVYVGAAVSIFAEAFLAYREIMSAKQKWKEGIVMTTRQEFIKEVIDSVLSAPLRAGGSIGGMTFGQFLIPIPVLGGIIGAAIGAFACDYTSKWLTGFDFTEFLAQCIDSHLSPDKLD</sequence>
<organism evidence="3 4">
    <name type="scientific">Porites lobata</name>
    <dbReference type="NCBI Taxonomy" id="104759"/>
    <lineage>
        <taxon>Eukaryota</taxon>
        <taxon>Metazoa</taxon>
        <taxon>Cnidaria</taxon>
        <taxon>Anthozoa</taxon>
        <taxon>Hexacorallia</taxon>
        <taxon>Scleractinia</taxon>
        <taxon>Fungiina</taxon>
        <taxon>Poritidae</taxon>
        <taxon>Porites</taxon>
    </lineage>
</organism>
<accession>A0ABN8QVM2</accession>
<keyword evidence="4" id="KW-1185">Reference proteome</keyword>
<feature type="transmembrane region" description="Helical" evidence="1">
    <location>
        <begin position="241"/>
        <end position="259"/>
    </location>
</feature>
<reference evidence="3 4" key="1">
    <citation type="submission" date="2022-05" db="EMBL/GenBank/DDBJ databases">
        <authorList>
            <consortium name="Genoscope - CEA"/>
            <person name="William W."/>
        </authorList>
    </citation>
    <scope>NUCLEOTIDE SEQUENCE [LARGE SCALE GENOMIC DNA]</scope>
</reference>
<evidence type="ECO:0000256" key="1">
    <source>
        <dbReference type="SAM" id="Phobius"/>
    </source>
</evidence>
<dbReference type="Proteomes" id="UP001159405">
    <property type="component" value="Unassembled WGS sequence"/>
</dbReference>
<name>A0ABN8QVM2_9CNID</name>
<keyword evidence="1" id="KW-0812">Transmembrane</keyword>
<protein>
    <recommendedName>
        <fullName evidence="2">LRAT domain-containing protein</fullName>
    </recommendedName>
</protein>
<gene>
    <name evidence="3" type="ORF">PLOB_00010546</name>
</gene>
<dbReference type="Gene3D" id="3.90.1720.10">
    <property type="entry name" value="endopeptidase domain like (from Nostoc punctiforme)"/>
    <property type="match status" value="1"/>
</dbReference>
<dbReference type="Pfam" id="PF04970">
    <property type="entry name" value="LRAT"/>
    <property type="match status" value="1"/>
</dbReference>
<comment type="caution">
    <text evidence="3">The sequence shown here is derived from an EMBL/GenBank/DDBJ whole genome shotgun (WGS) entry which is preliminary data.</text>
</comment>
<dbReference type="EMBL" id="CALNXK010000154">
    <property type="protein sequence ID" value="CAH3170196.1"/>
    <property type="molecule type" value="Genomic_DNA"/>
</dbReference>